<reference evidence="2 3" key="1">
    <citation type="submission" date="2023-07" db="EMBL/GenBank/DDBJ databases">
        <title>Sorghum-associated microbial communities from plants grown in Nebraska, USA.</title>
        <authorList>
            <person name="Schachtman D."/>
        </authorList>
    </citation>
    <scope>NUCLEOTIDE SEQUENCE [LARGE SCALE GENOMIC DNA]</scope>
    <source>
        <strain evidence="2 3">DS1781</strain>
    </source>
</reference>
<comment type="caution">
    <text evidence="2">The sequence shown here is derived from an EMBL/GenBank/DDBJ whole genome shotgun (WGS) entry which is preliminary data.</text>
</comment>
<feature type="region of interest" description="Disordered" evidence="1">
    <location>
        <begin position="19"/>
        <end position="71"/>
    </location>
</feature>
<evidence type="ECO:0000256" key="1">
    <source>
        <dbReference type="SAM" id="MobiDB-lite"/>
    </source>
</evidence>
<sequence>MTSLLLFGCGGGGGGGSGAGLAAVGNPMGQAGSGGQSNADQRSGGQGGSDSATGGGTPTSDGTAGNPNGGAAPVPASAALVAKLGKPSRVLVGLGATSIDDMKGQDIHADIVERYLVGVGPGSWPTWNSPDGAYVTFTAQAAQAYDAVPMFTLYQMTANGEGNLSGISDETFMVKYWGQVRLMYQRIAELGKPALVNVEPDFWGFAASQAPGRDLTKMAAAVSGQAECSTLPDTVAGLGQCFVQMGRKVAPKALIGFPPAFWNGTPLEVAAMMRAAGANQADFIVAQTSDRDAGCREAASPPPECQNGSAPFYWDASNKTSPNFHDSQKQYSDYRTALGNGLPILWWQTPMGVPSDTPGGTNQHYRDNHVDYMLTNTQEYGDMHTFGIVFSAGAGSQTSISTDGGQFARLSAQYLARGGAALK</sequence>
<evidence type="ECO:0000313" key="2">
    <source>
        <dbReference type="EMBL" id="MDR6539534.1"/>
    </source>
</evidence>
<evidence type="ECO:0008006" key="4">
    <source>
        <dbReference type="Google" id="ProtNLM"/>
    </source>
</evidence>
<protein>
    <recommendedName>
        <fullName evidence="4">Beta-galactosidase</fullName>
    </recommendedName>
</protein>
<accession>A0ABU1NM41</accession>
<feature type="compositionally biased region" description="Low complexity" evidence="1">
    <location>
        <begin position="58"/>
        <end position="71"/>
    </location>
</feature>
<dbReference type="EMBL" id="JAVDRF010000018">
    <property type="protein sequence ID" value="MDR6539534.1"/>
    <property type="molecule type" value="Genomic_DNA"/>
</dbReference>
<gene>
    <name evidence="2" type="ORF">J2739_005331</name>
</gene>
<keyword evidence="3" id="KW-1185">Reference proteome</keyword>
<name>A0ABU1NM41_9BURK</name>
<dbReference type="Proteomes" id="UP001184230">
    <property type="component" value="Unassembled WGS sequence"/>
</dbReference>
<proteinExistence type="predicted"/>
<feature type="compositionally biased region" description="Gly residues" evidence="1">
    <location>
        <begin position="44"/>
        <end position="57"/>
    </location>
</feature>
<organism evidence="2 3">
    <name type="scientific">Variovorax soli</name>
    <dbReference type="NCBI Taxonomy" id="376815"/>
    <lineage>
        <taxon>Bacteria</taxon>
        <taxon>Pseudomonadati</taxon>
        <taxon>Pseudomonadota</taxon>
        <taxon>Betaproteobacteria</taxon>
        <taxon>Burkholderiales</taxon>
        <taxon>Comamonadaceae</taxon>
        <taxon>Variovorax</taxon>
    </lineage>
</organism>
<evidence type="ECO:0000313" key="3">
    <source>
        <dbReference type="Proteomes" id="UP001184230"/>
    </source>
</evidence>